<evidence type="ECO:0000256" key="1">
    <source>
        <dbReference type="SAM" id="MobiDB-lite"/>
    </source>
</evidence>
<feature type="compositionally biased region" description="Polar residues" evidence="1">
    <location>
        <begin position="78"/>
        <end position="101"/>
    </location>
</feature>
<feature type="compositionally biased region" description="Basic and acidic residues" evidence="1">
    <location>
        <begin position="54"/>
        <end position="72"/>
    </location>
</feature>
<sequence>MDLCDERNAAFSWDETHPKKPERAHGSSDERREGPPASRYNSDDRYRRCYSQLQEDRYREHAREHQRPEQLHNRNSRRTGTGSVPVSIRGLSSFTTVTQGDSCADRGTGLHAANMRPESLDEATTYILQYQFNHAAVYGRGEDRSPEAAVRSVRSRRD</sequence>
<dbReference type="Proteomes" id="UP000735302">
    <property type="component" value="Unassembled WGS sequence"/>
</dbReference>
<dbReference type="AlphaFoldDB" id="A0AAV3YIQ9"/>
<protein>
    <submittedName>
        <fullName evidence="2">Uncharacterized protein</fullName>
    </submittedName>
</protein>
<feature type="compositionally biased region" description="Basic and acidic residues" evidence="1">
    <location>
        <begin position="1"/>
        <end position="34"/>
    </location>
</feature>
<keyword evidence="3" id="KW-1185">Reference proteome</keyword>
<reference evidence="2 3" key="1">
    <citation type="journal article" date="2021" name="Elife">
        <title>Chloroplast acquisition without the gene transfer in kleptoplastic sea slugs, Plakobranchus ocellatus.</title>
        <authorList>
            <person name="Maeda T."/>
            <person name="Takahashi S."/>
            <person name="Yoshida T."/>
            <person name="Shimamura S."/>
            <person name="Takaki Y."/>
            <person name="Nagai Y."/>
            <person name="Toyoda A."/>
            <person name="Suzuki Y."/>
            <person name="Arimoto A."/>
            <person name="Ishii H."/>
            <person name="Satoh N."/>
            <person name="Nishiyama T."/>
            <person name="Hasebe M."/>
            <person name="Maruyama T."/>
            <person name="Minagawa J."/>
            <person name="Obokata J."/>
            <person name="Shigenobu S."/>
        </authorList>
    </citation>
    <scope>NUCLEOTIDE SEQUENCE [LARGE SCALE GENOMIC DNA]</scope>
</reference>
<dbReference type="EMBL" id="BLXT01000976">
    <property type="protein sequence ID" value="GFN82102.1"/>
    <property type="molecule type" value="Genomic_DNA"/>
</dbReference>
<organism evidence="2 3">
    <name type="scientific">Plakobranchus ocellatus</name>
    <dbReference type="NCBI Taxonomy" id="259542"/>
    <lineage>
        <taxon>Eukaryota</taxon>
        <taxon>Metazoa</taxon>
        <taxon>Spiralia</taxon>
        <taxon>Lophotrochozoa</taxon>
        <taxon>Mollusca</taxon>
        <taxon>Gastropoda</taxon>
        <taxon>Heterobranchia</taxon>
        <taxon>Euthyneura</taxon>
        <taxon>Panpulmonata</taxon>
        <taxon>Sacoglossa</taxon>
        <taxon>Placobranchoidea</taxon>
        <taxon>Plakobranchidae</taxon>
        <taxon>Plakobranchus</taxon>
    </lineage>
</organism>
<evidence type="ECO:0000313" key="2">
    <source>
        <dbReference type="EMBL" id="GFN82102.1"/>
    </source>
</evidence>
<gene>
    <name evidence="2" type="ORF">PoB_000860800</name>
</gene>
<comment type="caution">
    <text evidence="2">The sequence shown here is derived from an EMBL/GenBank/DDBJ whole genome shotgun (WGS) entry which is preliminary data.</text>
</comment>
<feature type="region of interest" description="Disordered" evidence="1">
    <location>
        <begin position="137"/>
        <end position="158"/>
    </location>
</feature>
<evidence type="ECO:0000313" key="3">
    <source>
        <dbReference type="Proteomes" id="UP000735302"/>
    </source>
</evidence>
<accession>A0AAV3YIQ9</accession>
<feature type="region of interest" description="Disordered" evidence="1">
    <location>
        <begin position="1"/>
        <end position="110"/>
    </location>
</feature>
<proteinExistence type="predicted"/>
<name>A0AAV3YIQ9_9GAST</name>